<dbReference type="KEGG" id="bsen:DP114_13305"/>
<feature type="compositionally biased region" description="Basic and acidic residues" evidence="1">
    <location>
        <begin position="1"/>
        <end position="22"/>
    </location>
</feature>
<sequence>MERPIKKSERQSSESTDTKSENLDSMPTPLPSRKNSKRSDDRSEGRGKKASFGDESRQPVNPALARGPKPVKPKANIKTEPETELEPISDESQDEKVE</sequence>
<evidence type="ECO:0000313" key="2">
    <source>
        <dbReference type="EMBL" id="QDL08739.1"/>
    </source>
</evidence>
<gene>
    <name evidence="2" type="ORF">DP114_13305</name>
</gene>
<protein>
    <submittedName>
        <fullName evidence="2">Uncharacterized protein</fullName>
    </submittedName>
</protein>
<proteinExistence type="predicted"/>
<organism evidence="2 3">
    <name type="scientific">Brasilonema sennae CENA114</name>
    <dbReference type="NCBI Taxonomy" id="415709"/>
    <lineage>
        <taxon>Bacteria</taxon>
        <taxon>Bacillati</taxon>
        <taxon>Cyanobacteriota</taxon>
        <taxon>Cyanophyceae</taxon>
        <taxon>Nostocales</taxon>
        <taxon>Scytonemataceae</taxon>
        <taxon>Brasilonema</taxon>
        <taxon>Bromeliae group (in: Brasilonema)</taxon>
    </lineage>
</organism>
<keyword evidence="3" id="KW-1185">Reference proteome</keyword>
<dbReference type="AlphaFoldDB" id="A0A856MF14"/>
<evidence type="ECO:0000256" key="1">
    <source>
        <dbReference type="SAM" id="MobiDB-lite"/>
    </source>
</evidence>
<dbReference type="RefSeq" id="WP_171976302.1">
    <property type="nucleotide sequence ID" value="NZ_CAWOXK010000001.1"/>
</dbReference>
<feature type="compositionally biased region" description="Basic and acidic residues" evidence="1">
    <location>
        <begin position="37"/>
        <end position="57"/>
    </location>
</feature>
<name>A0A856MF14_9CYAN</name>
<feature type="compositionally biased region" description="Acidic residues" evidence="1">
    <location>
        <begin position="82"/>
        <end position="98"/>
    </location>
</feature>
<feature type="region of interest" description="Disordered" evidence="1">
    <location>
        <begin position="1"/>
        <end position="98"/>
    </location>
</feature>
<dbReference type="Proteomes" id="UP000503129">
    <property type="component" value="Chromosome"/>
</dbReference>
<reference evidence="2 3" key="1">
    <citation type="submission" date="2018-06" db="EMBL/GenBank/DDBJ databases">
        <title>Comparative genomics of Brasilonema spp. strains.</title>
        <authorList>
            <person name="Alvarenga D.O."/>
            <person name="Fiore M.F."/>
            <person name="Varani A.M."/>
        </authorList>
    </citation>
    <scope>NUCLEOTIDE SEQUENCE [LARGE SCALE GENOMIC DNA]</scope>
    <source>
        <strain evidence="2 3">CENA114</strain>
    </source>
</reference>
<accession>A0A856MF14</accession>
<dbReference type="EMBL" id="CP030118">
    <property type="protein sequence ID" value="QDL08739.1"/>
    <property type="molecule type" value="Genomic_DNA"/>
</dbReference>
<evidence type="ECO:0000313" key="3">
    <source>
        <dbReference type="Proteomes" id="UP000503129"/>
    </source>
</evidence>